<dbReference type="GO" id="GO:0005737">
    <property type="term" value="C:cytoplasm"/>
    <property type="evidence" value="ECO:0007669"/>
    <property type="project" value="TreeGrafter"/>
</dbReference>
<accession>A0A383A8U5</accession>
<name>A0A383A8U5_9ZZZZ</name>
<dbReference type="InterPro" id="IPR032466">
    <property type="entry name" value="Metal_Hydrolase"/>
</dbReference>
<reference evidence="3" key="1">
    <citation type="submission" date="2018-05" db="EMBL/GenBank/DDBJ databases">
        <authorList>
            <person name="Lanie J.A."/>
            <person name="Ng W.-L."/>
            <person name="Kazmierczak K.M."/>
            <person name="Andrzejewski T.M."/>
            <person name="Davidsen T.M."/>
            <person name="Wayne K.J."/>
            <person name="Tettelin H."/>
            <person name="Glass J.I."/>
            <person name="Rusch D."/>
            <person name="Podicherti R."/>
            <person name="Tsui H.-C.T."/>
            <person name="Winkler M.E."/>
        </authorList>
    </citation>
    <scope>NUCLEOTIDE SEQUENCE</scope>
</reference>
<protein>
    <recommendedName>
        <fullName evidence="2">Amidohydrolase-related domain-containing protein</fullName>
    </recommendedName>
</protein>
<dbReference type="EMBL" id="UINC01189680">
    <property type="protein sequence ID" value="SVE03478.1"/>
    <property type="molecule type" value="Genomic_DNA"/>
</dbReference>
<evidence type="ECO:0000259" key="2">
    <source>
        <dbReference type="Pfam" id="PF04909"/>
    </source>
</evidence>
<dbReference type="GO" id="GO:0019748">
    <property type="term" value="P:secondary metabolic process"/>
    <property type="evidence" value="ECO:0007669"/>
    <property type="project" value="TreeGrafter"/>
</dbReference>
<dbReference type="PANTHER" id="PTHR21240">
    <property type="entry name" value="2-AMINO-3-CARBOXYLMUCONATE-6-SEMIALDEHYDE DECARBOXYLASE"/>
    <property type="match status" value="1"/>
</dbReference>
<proteinExistence type="predicted"/>
<dbReference type="Pfam" id="PF04909">
    <property type="entry name" value="Amidohydro_2"/>
    <property type="match status" value="1"/>
</dbReference>
<dbReference type="GO" id="GO:0016787">
    <property type="term" value="F:hydrolase activity"/>
    <property type="evidence" value="ECO:0007669"/>
    <property type="project" value="InterPro"/>
</dbReference>
<dbReference type="PANTHER" id="PTHR21240:SF28">
    <property type="entry name" value="ISO-OROTATE DECARBOXYLASE (EUROFUNG)"/>
    <property type="match status" value="1"/>
</dbReference>
<sequence length="91" mass="10492">MEYVTEVRTPNAPRDLRERMRNVYVDSGSMGPRALELSVQLFGSDRIMLGTDYPFFPTSRSQEAIDETNLTADQKTMIRKTTAELLLEKYQ</sequence>
<dbReference type="GO" id="GO:0016831">
    <property type="term" value="F:carboxy-lyase activity"/>
    <property type="evidence" value="ECO:0007669"/>
    <property type="project" value="InterPro"/>
</dbReference>
<evidence type="ECO:0000256" key="1">
    <source>
        <dbReference type="ARBA" id="ARBA00023239"/>
    </source>
</evidence>
<dbReference type="InterPro" id="IPR032465">
    <property type="entry name" value="ACMSD"/>
</dbReference>
<gene>
    <name evidence="3" type="ORF">METZ01_LOCUS456332</name>
</gene>
<keyword evidence="1" id="KW-0456">Lyase</keyword>
<feature type="domain" description="Amidohydrolase-related" evidence="2">
    <location>
        <begin position="19"/>
        <end position="86"/>
    </location>
</feature>
<dbReference type="SUPFAM" id="SSF51556">
    <property type="entry name" value="Metallo-dependent hydrolases"/>
    <property type="match status" value="1"/>
</dbReference>
<dbReference type="AlphaFoldDB" id="A0A383A8U5"/>
<evidence type="ECO:0000313" key="3">
    <source>
        <dbReference type="EMBL" id="SVE03478.1"/>
    </source>
</evidence>
<dbReference type="Gene3D" id="3.20.20.140">
    <property type="entry name" value="Metal-dependent hydrolases"/>
    <property type="match status" value="1"/>
</dbReference>
<organism evidence="3">
    <name type="scientific">marine metagenome</name>
    <dbReference type="NCBI Taxonomy" id="408172"/>
    <lineage>
        <taxon>unclassified sequences</taxon>
        <taxon>metagenomes</taxon>
        <taxon>ecological metagenomes</taxon>
    </lineage>
</organism>
<dbReference type="InterPro" id="IPR006680">
    <property type="entry name" value="Amidohydro-rel"/>
</dbReference>